<dbReference type="CDD" id="cd14702">
    <property type="entry name" value="bZIP_plant_GBF1"/>
    <property type="match status" value="1"/>
</dbReference>
<dbReference type="GO" id="GO:0000976">
    <property type="term" value="F:transcription cis-regulatory region binding"/>
    <property type="evidence" value="ECO:0007669"/>
    <property type="project" value="UniProtKB-ARBA"/>
</dbReference>
<evidence type="ECO:0000256" key="1">
    <source>
        <dbReference type="ARBA" id="ARBA00004123"/>
    </source>
</evidence>
<dbReference type="InterPro" id="IPR044827">
    <property type="entry name" value="GBF-like"/>
</dbReference>
<dbReference type="SUPFAM" id="SSF57959">
    <property type="entry name" value="Leucine zipper domain"/>
    <property type="match status" value="1"/>
</dbReference>
<dbReference type="InterPro" id="IPR045314">
    <property type="entry name" value="bZIP_plant_GBF1"/>
</dbReference>
<comment type="subcellular location">
    <subcellularLocation>
        <location evidence="1">Nucleus</location>
    </subcellularLocation>
</comment>
<feature type="compositionally biased region" description="Basic and acidic residues" evidence="7">
    <location>
        <begin position="122"/>
        <end position="135"/>
    </location>
</feature>
<name>A0A9Q0CFP4_9POAL</name>
<feature type="region of interest" description="Disordered" evidence="7">
    <location>
        <begin position="1"/>
        <end position="25"/>
    </location>
</feature>
<evidence type="ECO:0000256" key="4">
    <source>
        <dbReference type="ARBA" id="ARBA00023125"/>
    </source>
</evidence>
<feature type="region of interest" description="Disordered" evidence="7">
    <location>
        <begin position="280"/>
        <end position="304"/>
    </location>
</feature>
<evidence type="ECO:0000313" key="9">
    <source>
        <dbReference type="EMBL" id="KAJ1692930.1"/>
    </source>
</evidence>
<dbReference type="AlphaFoldDB" id="A0A9Q0CFP4"/>
<dbReference type="Pfam" id="PF07777">
    <property type="entry name" value="MFMR"/>
    <property type="match status" value="1"/>
</dbReference>
<feature type="domain" description="BZIP" evidence="8">
    <location>
        <begin position="282"/>
        <end position="345"/>
    </location>
</feature>
<dbReference type="InterPro" id="IPR004827">
    <property type="entry name" value="bZIP"/>
</dbReference>
<keyword evidence="6" id="KW-0539">Nucleus</keyword>
<dbReference type="GO" id="GO:0005634">
    <property type="term" value="C:nucleus"/>
    <property type="evidence" value="ECO:0007669"/>
    <property type="project" value="UniProtKB-SubCell"/>
</dbReference>
<accession>A0A9Q0CFP4</accession>
<feature type="region of interest" description="Disordered" evidence="7">
    <location>
        <begin position="106"/>
        <end position="224"/>
    </location>
</feature>
<feature type="compositionally biased region" description="Low complexity" evidence="7">
    <location>
        <begin position="107"/>
        <end position="120"/>
    </location>
</feature>
<evidence type="ECO:0000259" key="8">
    <source>
        <dbReference type="PROSITE" id="PS50217"/>
    </source>
</evidence>
<protein>
    <recommendedName>
        <fullName evidence="8">BZIP domain-containing protein</fullName>
    </recommendedName>
</protein>
<comment type="similarity">
    <text evidence="2">Belongs to the bZIP family.</text>
</comment>
<keyword evidence="10" id="KW-1185">Reference proteome</keyword>
<keyword evidence="4" id="KW-0238">DNA-binding</keyword>
<evidence type="ECO:0000256" key="6">
    <source>
        <dbReference type="ARBA" id="ARBA00023242"/>
    </source>
</evidence>
<feature type="compositionally biased region" description="Basic and acidic residues" evidence="7">
    <location>
        <begin position="357"/>
        <end position="372"/>
    </location>
</feature>
<evidence type="ECO:0000256" key="7">
    <source>
        <dbReference type="SAM" id="MobiDB-lite"/>
    </source>
</evidence>
<feature type="region of interest" description="Disordered" evidence="7">
    <location>
        <begin position="338"/>
        <end position="372"/>
    </location>
</feature>
<evidence type="ECO:0000256" key="3">
    <source>
        <dbReference type="ARBA" id="ARBA00023015"/>
    </source>
</evidence>
<dbReference type="PROSITE" id="PS50217">
    <property type="entry name" value="BZIP"/>
    <property type="match status" value="1"/>
</dbReference>
<dbReference type="PANTHER" id="PTHR45967:SF12">
    <property type="entry name" value="TRANSCRIPTION FACTOR HBP-1A"/>
    <property type="match status" value="1"/>
</dbReference>
<organism evidence="9 10">
    <name type="scientific">Rhynchospora breviuscula</name>
    <dbReference type="NCBI Taxonomy" id="2022672"/>
    <lineage>
        <taxon>Eukaryota</taxon>
        <taxon>Viridiplantae</taxon>
        <taxon>Streptophyta</taxon>
        <taxon>Embryophyta</taxon>
        <taxon>Tracheophyta</taxon>
        <taxon>Spermatophyta</taxon>
        <taxon>Magnoliopsida</taxon>
        <taxon>Liliopsida</taxon>
        <taxon>Poales</taxon>
        <taxon>Cyperaceae</taxon>
        <taxon>Cyperoideae</taxon>
        <taxon>Rhynchosporeae</taxon>
        <taxon>Rhynchospora</taxon>
    </lineage>
</organism>
<gene>
    <name evidence="9" type="ORF">LUZ63_009628</name>
</gene>
<comment type="caution">
    <text evidence="9">The sequence shown here is derived from an EMBL/GenBank/DDBJ whole genome shotgun (WGS) entry which is preliminary data.</text>
</comment>
<dbReference type="EMBL" id="JAMQYH010000003">
    <property type="protein sequence ID" value="KAJ1692930.1"/>
    <property type="molecule type" value="Genomic_DNA"/>
</dbReference>
<keyword evidence="3" id="KW-0805">Transcription regulation</keyword>
<proteinExistence type="inferred from homology"/>
<dbReference type="Gene3D" id="1.20.5.170">
    <property type="match status" value="1"/>
</dbReference>
<keyword evidence="5" id="KW-0804">Transcription</keyword>
<reference evidence="9" key="1">
    <citation type="journal article" date="2022" name="Cell">
        <title>Repeat-based holocentromeres influence genome architecture and karyotype evolution.</title>
        <authorList>
            <person name="Hofstatter P.G."/>
            <person name="Thangavel G."/>
            <person name="Lux T."/>
            <person name="Neumann P."/>
            <person name="Vondrak T."/>
            <person name="Novak P."/>
            <person name="Zhang M."/>
            <person name="Costa L."/>
            <person name="Castellani M."/>
            <person name="Scott A."/>
            <person name="Toegelov H."/>
            <person name="Fuchs J."/>
            <person name="Mata-Sucre Y."/>
            <person name="Dias Y."/>
            <person name="Vanzela A.L.L."/>
            <person name="Huettel B."/>
            <person name="Almeida C.C.S."/>
            <person name="Simkova H."/>
            <person name="Souza G."/>
            <person name="Pedrosa-Harand A."/>
            <person name="Macas J."/>
            <person name="Mayer K.F.X."/>
            <person name="Houben A."/>
            <person name="Marques A."/>
        </authorList>
    </citation>
    <scope>NUCLEOTIDE SEQUENCE</scope>
    <source>
        <strain evidence="9">RhyBre1mFocal</strain>
    </source>
</reference>
<dbReference type="Proteomes" id="UP001151287">
    <property type="component" value="Unassembled WGS sequence"/>
</dbReference>
<dbReference type="GO" id="GO:0003700">
    <property type="term" value="F:DNA-binding transcription factor activity"/>
    <property type="evidence" value="ECO:0007669"/>
    <property type="project" value="InterPro"/>
</dbReference>
<evidence type="ECO:0000313" key="10">
    <source>
        <dbReference type="Proteomes" id="UP001151287"/>
    </source>
</evidence>
<dbReference type="InterPro" id="IPR046347">
    <property type="entry name" value="bZIP_sf"/>
</dbReference>
<sequence length="372" mass="39609">MASNEAENSSKSPKKSSAQEQPSVISSAPVTPVYADWSNYQAYSPVPPHGFFPSAVASSPQAHPYMWGAQPMMPPYGTPPPYVMYPPGGIYAHPAMPPGSHPFSPYAMPAANGNAEAPNGQETDRRSSEGKEKSPIKRSKGSLGSLNMITGKNNGNEPSKTSGTSANGAVSHSGDSATDSSSEGSDANSQNDSTPKGSGGEEPHGGSGRSSENGMARTPSQAMLNQSTAVVSVAAGPTTNLNIGMDYWASPGSAAGAAALHVKAPVSNAVVPSEHWIQDERELKKQRRKQSNRESARRSRLRKQAECEELAQRADALRQENAALRAEVERIRKEYDDLQAQNSSLKEKLGQIDPNSDETRSDRNDENPENHN</sequence>
<dbReference type="PROSITE" id="PS00036">
    <property type="entry name" value="BZIP_BASIC"/>
    <property type="match status" value="1"/>
</dbReference>
<dbReference type="SMART" id="SM00338">
    <property type="entry name" value="BRLZ"/>
    <property type="match status" value="1"/>
</dbReference>
<feature type="compositionally biased region" description="Low complexity" evidence="7">
    <location>
        <begin position="171"/>
        <end position="187"/>
    </location>
</feature>
<feature type="compositionally biased region" description="Polar residues" evidence="7">
    <location>
        <begin position="142"/>
        <end position="170"/>
    </location>
</feature>
<evidence type="ECO:0000256" key="2">
    <source>
        <dbReference type="ARBA" id="ARBA00007163"/>
    </source>
</evidence>
<dbReference type="Pfam" id="PF00170">
    <property type="entry name" value="bZIP_1"/>
    <property type="match status" value="1"/>
</dbReference>
<dbReference type="OrthoDB" id="1642657at2759"/>
<dbReference type="PANTHER" id="PTHR45967">
    <property type="entry name" value="G-BOX-BINDING FACTOR 3-RELATED"/>
    <property type="match status" value="1"/>
</dbReference>
<dbReference type="Pfam" id="PF16596">
    <property type="entry name" value="MFMR_assoc"/>
    <property type="match status" value="1"/>
</dbReference>
<dbReference type="InterPro" id="IPR012900">
    <property type="entry name" value="MFMR"/>
</dbReference>
<evidence type="ECO:0000256" key="5">
    <source>
        <dbReference type="ARBA" id="ARBA00023163"/>
    </source>
</evidence>
<feature type="compositionally biased region" description="Basic and acidic residues" evidence="7">
    <location>
        <begin position="291"/>
        <end position="304"/>
    </location>
</feature>